<feature type="compositionally biased region" description="Polar residues" evidence="1">
    <location>
        <begin position="229"/>
        <end position="281"/>
    </location>
</feature>
<evidence type="ECO:0000313" key="3">
    <source>
        <dbReference type="Proteomes" id="UP000005408"/>
    </source>
</evidence>
<name>A0A8W8IIQ9_MAGGI</name>
<accession>A0A8W8IIQ9</accession>
<proteinExistence type="predicted"/>
<dbReference type="Proteomes" id="UP000005408">
    <property type="component" value="Unassembled WGS sequence"/>
</dbReference>
<evidence type="ECO:0000313" key="2">
    <source>
        <dbReference type="EnsemblMetazoa" id="G14297.4:cds"/>
    </source>
</evidence>
<protein>
    <submittedName>
        <fullName evidence="2">Uncharacterized protein</fullName>
    </submittedName>
</protein>
<evidence type="ECO:0000256" key="1">
    <source>
        <dbReference type="SAM" id="MobiDB-lite"/>
    </source>
</evidence>
<organism evidence="2 3">
    <name type="scientific">Magallana gigas</name>
    <name type="common">Pacific oyster</name>
    <name type="synonym">Crassostrea gigas</name>
    <dbReference type="NCBI Taxonomy" id="29159"/>
    <lineage>
        <taxon>Eukaryota</taxon>
        <taxon>Metazoa</taxon>
        <taxon>Spiralia</taxon>
        <taxon>Lophotrochozoa</taxon>
        <taxon>Mollusca</taxon>
        <taxon>Bivalvia</taxon>
        <taxon>Autobranchia</taxon>
        <taxon>Pteriomorphia</taxon>
        <taxon>Ostreida</taxon>
        <taxon>Ostreoidea</taxon>
        <taxon>Ostreidae</taxon>
        <taxon>Magallana</taxon>
    </lineage>
</organism>
<feature type="region of interest" description="Disordered" evidence="1">
    <location>
        <begin position="190"/>
        <end position="284"/>
    </location>
</feature>
<dbReference type="AlphaFoldDB" id="A0A8W8IIQ9"/>
<dbReference type="EnsemblMetazoa" id="G14297.4">
    <property type="protein sequence ID" value="G14297.4:cds"/>
    <property type="gene ID" value="G14297"/>
</dbReference>
<feature type="compositionally biased region" description="Low complexity" evidence="1">
    <location>
        <begin position="195"/>
        <end position="228"/>
    </location>
</feature>
<reference evidence="2" key="1">
    <citation type="submission" date="2022-08" db="UniProtKB">
        <authorList>
            <consortium name="EnsemblMetazoa"/>
        </authorList>
    </citation>
    <scope>IDENTIFICATION</scope>
    <source>
        <strain evidence="2">05x7-T-G4-1.051#20</strain>
    </source>
</reference>
<keyword evidence="3" id="KW-1185">Reference proteome</keyword>
<sequence>MPGCAAQKTGHPVFVLHENAFPTQPPAMLPSLLLLCVVGPLSGVYGLPWNLPPNFRYRPEWDSLRVKWGLNIFSENNFRSLPRKVSDAHDSRFALLRDECQEIEQAKKEGRKSRAKFAGRRYWKNNDPSVVLIYDTNGYVAGMQTAIPKKILEKDGEIIKSIGVWKDHEKIMMQSKSHDKSAKETLHRIRRQVQTSSTSPASSTSTLGSSTTPSGLGTPTHSPGTPTPFTDTKTLFPATSSPIPGSSSTFHETRTHVSGTHINTPETSFTNPQGGSSTKNPEFSKDQKEVLLKRPLLYPYVEDEEFLFFTVYFIKPERICNPKQAQTVDEFEHFGTGSGLYMQNGTGVNSVIEIPRDEQKLQENHPWKAEKCFWTQGKIYSYNFHEDQDCKAQFPLLLNYNKGRLTGFAMLWKMDFSSPNLEHPDKGLLKYMFEKVPNCYKGIGRLTKLQVYFTNHFLSHRC</sequence>